<comment type="caution">
    <text evidence="7">The sequence shown here is derived from an EMBL/GenBank/DDBJ whole genome shotgun (WGS) entry which is preliminary data.</text>
</comment>
<keyword evidence="5" id="KW-1133">Transmembrane helix</keyword>
<reference evidence="7" key="2">
    <citation type="journal article" date="2021" name="Microorganisms">
        <title>Bacterial Dimethylsulfoniopropionate Biosynthesis in the East China Sea.</title>
        <authorList>
            <person name="Liu J."/>
            <person name="Zhang Y."/>
            <person name="Liu J."/>
            <person name="Zhong H."/>
            <person name="Williams B.T."/>
            <person name="Zheng Y."/>
            <person name="Curson A.R.J."/>
            <person name="Sun C."/>
            <person name="Sun H."/>
            <person name="Song D."/>
            <person name="Wagner Mackenzie B."/>
            <person name="Bermejo Martinez A."/>
            <person name="Todd J.D."/>
            <person name="Zhang X.H."/>
        </authorList>
    </citation>
    <scope>NUCLEOTIDE SEQUENCE</scope>
    <source>
        <strain evidence="7">AESS21</strain>
    </source>
</reference>
<keyword evidence="4" id="KW-0802">TPR repeat</keyword>
<evidence type="ECO:0000256" key="2">
    <source>
        <dbReference type="ARBA" id="ARBA00022737"/>
    </source>
</evidence>
<evidence type="ECO:0000256" key="3">
    <source>
        <dbReference type="ARBA" id="ARBA00022748"/>
    </source>
</evidence>
<dbReference type="InterPro" id="IPR011990">
    <property type="entry name" value="TPR-like_helical_dom_sf"/>
</dbReference>
<dbReference type="Pfam" id="PF23914">
    <property type="entry name" value="TPR_CcmH_CycH"/>
    <property type="match status" value="1"/>
</dbReference>
<evidence type="ECO:0000313" key="7">
    <source>
        <dbReference type="EMBL" id="MBS8258766.1"/>
    </source>
</evidence>
<dbReference type="PANTHER" id="PTHR47870">
    <property type="entry name" value="CYTOCHROME C-TYPE BIOGENESIS PROTEIN CCMH"/>
    <property type="match status" value="1"/>
</dbReference>
<dbReference type="InterPro" id="IPR017560">
    <property type="entry name" value="Cyt_c_biogenesis_CcmI"/>
</dbReference>
<keyword evidence="5" id="KW-0472">Membrane</keyword>
<dbReference type="Gene3D" id="1.25.40.10">
    <property type="entry name" value="Tetratricopeptide repeat domain"/>
    <property type="match status" value="1"/>
</dbReference>
<reference evidence="7" key="1">
    <citation type="submission" date="2018-08" db="EMBL/GenBank/DDBJ databases">
        <authorList>
            <person name="Jin W."/>
            <person name="Wang H."/>
            <person name="Yang Y."/>
            <person name="Li M."/>
            <person name="Liu J."/>
        </authorList>
    </citation>
    <scope>NUCLEOTIDE SEQUENCE</scope>
    <source>
        <strain evidence="7">AESS21</strain>
    </source>
</reference>
<name>A0A944CAN4_9HYPH</name>
<organism evidence="7 8">
    <name type="scientific">Roseibium polysiphoniae</name>
    <dbReference type="NCBI Taxonomy" id="2571221"/>
    <lineage>
        <taxon>Bacteria</taxon>
        <taxon>Pseudomonadati</taxon>
        <taxon>Pseudomonadota</taxon>
        <taxon>Alphaproteobacteria</taxon>
        <taxon>Hyphomicrobiales</taxon>
        <taxon>Stappiaceae</taxon>
        <taxon>Roseibium</taxon>
    </lineage>
</organism>
<dbReference type="PANTHER" id="PTHR47870:SF4">
    <property type="entry name" value="CYTOCHROME C-TYPE BIOGENESIS PROTEIN CYCH"/>
    <property type="match status" value="1"/>
</dbReference>
<gene>
    <name evidence="7" type="primary">ccmI</name>
    <name evidence="7" type="ORF">DYI23_00925</name>
</gene>
<dbReference type="GO" id="GO:0030313">
    <property type="term" value="C:cell envelope"/>
    <property type="evidence" value="ECO:0007669"/>
    <property type="project" value="UniProtKB-SubCell"/>
</dbReference>
<comment type="subcellular location">
    <subcellularLocation>
        <location evidence="1">Cell envelope</location>
    </subcellularLocation>
</comment>
<dbReference type="EMBL" id="QTKU01000001">
    <property type="protein sequence ID" value="MBS8258766.1"/>
    <property type="molecule type" value="Genomic_DNA"/>
</dbReference>
<dbReference type="SUPFAM" id="SSF48452">
    <property type="entry name" value="TPR-like"/>
    <property type="match status" value="1"/>
</dbReference>
<keyword evidence="5" id="KW-0812">Transmembrane</keyword>
<feature type="transmembrane region" description="Helical" evidence="5">
    <location>
        <begin position="93"/>
        <end position="117"/>
    </location>
</feature>
<sequence length="384" mass="40434">MMFWILIAVMTAAAALSILVPLARSARREDPVEAEQTADTAVYRQQLAEVDRDLERGLIEAEAAVAARTEIARRLLAADERQHGAETGSKSGALLRLAMVTALVVLPLGSFGLYLYLGSPDLPDQPLLARLSEPAENQSVDVLVARVERHLSENPQDGQGWSVVAPVYMRMGNPKAAANAYANAIRLLGATAQLETDFGEALTVANDGIVSADAQAAFERAVALEPKAVKPRFFLALALGQEGKSEEAIASWSSLLEGADSSEAWVPVAQAELAKLGGTQMAGRLGSGEALSGPSSEDVAAASDMTDEDRTAMISGMVEGLAARLDDTGGSVDEWLRLIRAYSVLGEGDKAAAALTKARKVFAEDTSSLGRINEMAEKAGIEGS</sequence>
<keyword evidence="3" id="KW-0201">Cytochrome c-type biogenesis</keyword>
<evidence type="ECO:0000256" key="1">
    <source>
        <dbReference type="ARBA" id="ARBA00004196"/>
    </source>
</evidence>
<dbReference type="Proteomes" id="UP000705379">
    <property type="component" value="Unassembled WGS sequence"/>
</dbReference>
<dbReference type="NCBIfam" id="TIGR03142">
    <property type="entry name" value="cytochro_ccmI"/>
    <property type="match status" value="1"/>
</dbReference>
<accession>A0A944CAN4</accession>
<feature type="domain" description="Cytochrome c-type biogenesis protein H TPR" evidence="6">
    <location>
        <begin position="130"/>
        <end position="257"/>
    </location>
</feature>
<evidence type="ECO:0000256" key="4">
    <source>
        <dbReference type="ARBA" id="ARBA00022803"/>
    </source>
</evidence>
<dbReference type="GO" id="GO:0017004">
    <property type="term" value="P:cytochrome complex assembly"/>
    <property type="evidence" value="ECO:0007669"/>
    <property type="project" value="UniProtKB-KW"/>
</dbReference>
<protein>
    <submittedName>
        <fullName evidence="7">C-type cytochrome biogenesis protein CcmI</fullName>
    </submittedName>
</protein>
<dbReference type="RefSeq" id="WP_213214526.1">
    <property type="nucleotide sequence ID" value="NZ_QTKU01000001.1"/>
</dbReference>
<evidence type="ECO:0000256" key="5">
    <source>
        <dbReference type="SAM" id="Phobius"/>
    </source>
</evidence>
<dbReference type="InterPro" id="IPR051263">
    <property type="entry name" value="C-type_cytochrome_biogenesis"/>
</dbReference>
<dbReference type="GO" id="GO:0005886">
    <property type="term" value="C:plasma membrane"/>
    <property type="evidence" value="ECO:0007669"/>
    <property type="project" value="TreeGrafter"/>
</dbReference>
<dbReference type="InterPro" id="IPR056413">
    <property type="entry name" value="TPR_CcmH_CycH"/>
</dbReference>
<proteinExistence type="predicted"/>
<dbReference type="AlphaFoldDB" id="A0A944CAN4"/>
<evidence type="ECO:0000313" key="8">
    <source>
        <dbReference type="Proteomes" id="UP000705379"/>
    </source>
</evidence>
<evidence type="ECO:0000259" key="6">
    <source>
        <dbReference type="Pfam" id="PF23914"/>
    </source>
</evidence>
<keyword evidence="2" id="KW-0677">Repeat</keyword>